<dbReference type="InterPro" id="IPR001650">
    <property type="entry name" value="Helicase_C-like"/>
</dbReference>
<dbReference type="GO" id="GO:0005524">
    <property type="term" value="F:ATP binding"/>
    <property type="evidence" value="ECO:0007669"/>
    <property type="project" value="UniProtKB-KW"/>
</dbReference>
<dbReference type="InterPro" id="IPR004589">
    <property type="entry name" value="DNA_helicase_ATP-dep_RecQ"/>
</dbReference>
<keyword evidence="4" id="KW-0378">Hydrolase</keyword>
<dbReference type="CDD" id="cd17920">
    <property type="entry name" value="DEXHc_RecQ"/>
    <property type="match status" value="1"/>
</dbReference>
<evidence type="ECO:0000259" key="13">
    <source>
        <dbReference type="PROSITE" id="PS51194"/>
    </source>
</evidence>
<evidence type="ECO:0000256" key="8">
    <source>
        <dbReference type="ARBA" id="ARBA00023235"/>
    </source>
</evidence>
<dbReference type="Pfam" id="PF00270">
    <property type="entry name" value="DEAD"/>
    <property type="match status" value="1"/>
</dbReference>
<dbReference type="PANTHER" id="PTHR13710:SF105">
    <property type="entry name" value="ATP-DEPENDENT DNA HELICASE Q1"/>
    <property type="match status" value="1"/>
</dbReference>
<dbReference type="GO" id="GO:0003677">
    <property type="term" value="F:DNA binding"/>
    <property type="evidence" value="ECO:0007669"/>
    <property type="project" value="UniProtKB-KW"/>
</dbReference>
<accession>A0A813LIR5</accession>
<dbReference type="GO" id="GO:0005694">
    <property type="term" value="C:chromosome"/>
    <property type="evidence" value="ECO:0007669"/>
    <property type="project" value="TreeGrafter"/>
</dbReference>
<evidence type="ECO:0000259" key="12">
    <source>
        <dbReference type="PROSITE" id="PS51192"/>
    </source>
</evidence>
<dbReference type="GO" id="GO:0009378">
    <property type="term" value="F:four-way junction helicase activity"/>
    <property type="evidence" value="ECO:0007669"/>
    <property type="project" value="TreeGrafter"/>
</dbReference>
<feature type="region of interest" description="Disordered" evidence="11">
    <location>
        <begin position="76"/>
        <end position="110"/>
    </location>
</feature>
<organism evidence="14 15">
    <name type="scientific">Polarella glacialis</name>
    <name type="common">Dinoflagellate</name>
    <dbReference type="NCBI Taxonomy" id="89957"/>
    <lineage>
        <taxon>Eukaryota</taxon>
        <taxon>Sar</taxon>
        <taxon>Alveolata</taxon>
        <taxon>Dinophyceae</taxon>
        <taxon>Suessiales</taxon>
        <taxon>Suessiaceae</taxon>
        <taxon>Polarella</taxon>
    </lineage>
</organism>
<feature type="domain" description="Helicase ATP-binding" evidence="12">
    <location>
        <begin position="139"/>
        <end position="316"/>
    </location>
</feature>
<proteinExistence type="inferred from homology"/>
<dbReference type="Pfam" id="PF16124">
    <property type="entry name" value="RecQ_Zn_bind"/>
    <property type="match status" value="1"/>
</dbReference>
<dbReference type="SMART" id="SM00487">
    <property type="entry name" value="DEXDc"/>
    <property type="match status" value="1"/>
</dbReference>
<evidence type="ECO:0000256" key="5">
    <source>
        <dbReference type="ARBA" id="ARBA00022806"/>
    </source>
</evidence>
<keyword evidence="8" id="KW-0413">Isomerase</keyword>
<dbReference type="GO" id="GO:0005737">
    <property type="term" value="C:cytoplasm"/>
    <property type="evidence" value="ECO:0007669"/>
    <property type="project" value="TreeGrafter"/>
</dbReference>
<dbReference type="EMBL" id="CAJNNW010035456">
    <property type="protein sequence ID" value="CAE8727873.1"/>
    <property type="molecule type" value="Genomic_DNA"/>
</dbReference>
<comment type="similarity">
    <text evidence="1">Belongs to the helicase family. RecQ subfamily.</text>
</comment>
<feature type="domain" description="Helicase C-terminal" evidence="13">
    <location>
        <begin position="340"/>
        <end position="492"/>
    </location>
</feature>
<dbReference type="PANTHER" id="PTHR13710">
    <property type="entry name" value="DNA HELICASE RECQ FAMILY MEMBER"/>
    <property type="match status" value="1"/>
</dbReference>
<dbReference type="EC" id="5.6.2.4" evidence="10"/>
<sequence>MVSGLGMGSATPAIGHPCLVHVHSLVGQAPPRICCWQQPLACQLPTGSQGQQFGGHAAVACGVALLLTAKTAASSRSHGAAGRRPSSRRPFRLRMASQQTQSGALPSADAESHLMEEAEQVLKVFFSHETWRCEQQAVVKAVAQKQDVLVNWSTGAGKSLCYQLPAVLAWRRRRGVTLVVKPLISLMRDQVVNFNRLSSSSEAPRATFLGSGQSDASMDRRALEGEFCLVYVTPEKLTEGLLLCLEQLHKSGRLELIVMDEAACISLWGHDFRPAFRNMWWVREQYPQVPFMALSASMTEDMRRDISEQLCLRDPLVSTLPYFRANLDITCTHKEGFAKDMARIAQAVKLGEPMIVYTPLPSTAVKLARKLESLLLDQGVQVGVYTGATEKLERERVHFAFGSGEVQLLVATVAFGMGIDKPDIRSIIHYGLPKCMEDYHQQIGRAGRDGLPSSCVILFDSSDWKLWFSKLFTKGYENWDKHDLKKHLESAEHLHQLVVGHSCRHQSILAYFGREAEVDLLKSSSLCRCDVCLGRRGDWFGSVKPRDFFREARLVLEAVRVAQVLTKGRGASKEAVLKLVTARSGTLPSGVSKVMLERLLAVRDELPLRRRMKAFASEIFDMLHGDGYLARQLKSTHDFTSWVWKLTEFGASALSWGKSVQLLPTRSAMKLELEPKERKEVDQAERSYTNIKKQVLKRLPFCIAELRNSSSEADLNDQCDTWGLLASMSDSVKEHAVKAAQTAKMNGHLSDAEGMPKGSDASYQKQIPEVITGVAHCNDSACESNQDPATAICSDLDGVGGYSYFRMFCHVMGQHLQRKLERHEVIFDYAMDSQNHHMCVMQLPSLQGVRFSSGKAYPSKTVAKHRALVNALCALLRVPLPTPGSHETPTSDLQALSMMNNGGSQSESGQSSFLLLLFGCMAQHMQHPPQSRDIAFTYLLDSQSNYRCVVTLRSLGGLQFSTKKTSPSRSSAKCATITHACNVLIQAKTGYAKASTKGESNLLACIAKHMQRSPVEADVDFRFHLDSSKAWRCVVTAHALRSQEFSNPKPSSTKQKAKQCAILYACKCLSEDDAEFAKANKQESRLLACLAKHMQRAPLNEDVEYRYVLHSNQFWRCVIILHALGGLEVSTPKLQSLKKNAKSLAISRACTVLLKTGAEFANPKSKQESRLLACLAKHMPRAPVGADVEFRHALHSNNTWQCVITLKALGDLQCSTTIPQTHRNKAKASAISNACALLLTMESAGSVVLKTDLFYVEASNKSESRLLACLAKHIHRAPLAEDMEFRYVLFSDNSWRCVITLNALGGLQVSTLRPQGRKDNAKFGAISRACTLLMKTDSMFAEANSDQDLFPGAMPA</sequence>
<dbReference type="Pfam" id="PF00271">
    <property type="entry name" value="Helicase_C"/>
    <property type="match status" value="1"/>
</dbReference>
<evidence type="ECO:0000256" key="6">
    <source>
        <dbReference type="ARBA" id="ARBA00022840"/>
    </source>
</evidence>
<evidence type="ECO:0000256" key="1">
    <source>
        <dbReference type="ARBA" id="ARBA00005446"/>
    </source>
</evidence>
<evidence type="ECO:0000256" key="11">
    <source>
        <dbReference type="SAM" id="MobiDB-lite"/>
    </source>
</evidence>
<reference evidence="14" key="1">
    <citation type="submission" date="2021-02" db="EMBL/GenBank/DDBJ databases">
        <authorList>
            <person name="Dougan E. K."/>
            <person name="Rhodes N."/>
            <person name="Thang M."/>
            <person name="Chan C."/>
        </authorList>
    </citation>
    <scope>NUCLEOTIDE SEQUENCE</scope>
</reference>
<evidence type="ECO:0000256" key="7">
    <source>
        <dbReference type="ARBA" id="ARBA00023125"/>
    </source>
</evidence>
<evidence type="ECO:0000256" key="2">
    <source>
        <dbReference type="ARBA" id="ARBA00022723"/>
    </source>
</evidence>
<evidence type="ECO:0000313" key="14">
    <source>
        <dbReference type="EMBL" id="CAE8727873.1"/>
    </source>
</evidence>
<dbReference type="GO" id="GO:0016787">
    <property type="term" value="F:hydrolase activity"/>
    <property type="evidence" value="ECO:0007669"/>
    <property type="project" value="UniProtKB-KW"/>
</dbReference>
<dbReference type="SMART" id="SM00490">
    <property type="entry name" value="HELICc"/>
    <property type="match status" value="1"/>
</dbReference>
<evidence type="ECO:0000256" key="10">
    <source>
        <dbReference type="ARBA" id="ARBA00034808"/>
    </source>
</evidence>
<evidence type="ECO:0000313" key="15">
    <source>
        <dbReference type="Proteomes" id="UP000626109"/>
    </source>
</evidence>
<keyword evidence="5" id="KW-0347">Helicase</keyword>
<evidence type="ECO:0000256" key="9">
    <source>
        <dbReference type="ARBA" id="ARBA00034617"/>
    </source>
</evidence>
<dbReference type="InterPro" id="IPR014001">
    <property type="entry name" value="Helicase_ATP-bd"/>
</dbReference>
<dbReference type="Gene3D" id="3.40.50.300">
    <property type="entry name" value="P-loop containing nucleotide triphosphate hydrolases"/>
    <property type="match status" value="2"/>
</dbReference>
<dbReference type="GO" id="GO:0006310">
    <property type="term" value="P:DNA recombination"/>
    <property type="evidence" value="ECO:0007669"/>
    <property type="project" value="InterPro"/>
</dbReference>
<dbReference type="InterPro" id="IPR032284">
    <property type="entry name" value="RecQ_Zn-bd"/>
</dbReference>
<dbReference type="GO" id="GO:0043138">
    <property type="term" value="F:3'-5' DNA helicase activity"/>
    <property type="evidence" value="ECO:0007669"/>
    <property type="project" value="UniProtKB-EC"/>
</dbReference>
<dbReference type="GO" id="GO:0006281">
    <property type="term" value="P:DNA repair"/>
    <property type="evidence" value="ECO:0007669"/>
    <property type="project" value="TreeGrafter"/>
</dbReference>
<keyword evidence="3" id="KW-0547">Nucleotide-binding</keyword>
<protein>
    <recommendedName>
        <fullName evidence="10">DNA 3'-5' helicase</fullName>
        <ecNumber evidence="10">5.6.2.4</ecNumber>
    </recommendedName>
</protein>
<dbReference type="InterPro" id="IPR011545">
    <property type="entry name" value="DEAD/DEAH_box_helicase_dom"/>
</dbReference>
<dbReference type="NCBIfam" id="TIGR00614">
    <property type="entry name" value="recQ_fam"/>
    <property type="match status" value="1"/>
</dbReference>
<evidence type="ECO:0000256" key="4">
    <source>
        <dbReference type="ARBA" id="ARBA00022801"/>
    </source>
</evidence>
<dbReference type="Proteomes" id="UP000626109">
    <property type="component" value="Unassembled WGS sequence"/>
</dbReference>
<comment type="catalytic activity">
    <reaction evidence="9">
        <text>Couples ATP hydrolysis with the unwinding of duplex DNA by translocating in the 3'-5' direction.</text>
        <dbReference type="EC" id="5.6.2.4"/>
    </reaction>
</comment>
<gene>
    <name evidence="14" type="ORF">PGLA2088_LOCUS44941</name>
</gene>
<keyword evidence="2" id="KW-0479">Metal-binding</keyword>
<dbReference type="PROSITE" id="PS51192">
    <property type="entry name" value="HELICASE_ATP_BIND_1"/>
    <property type="match status" value="1"/>
</dbReference>
<evidence type="ECO:0000256" key="3">
    <source>
        <dbReference type="ARBA" id="ARBA00022741"/>
    </source>
</evidence>
<comment type="caution">
    <text evidence="14">The sequence shown here is derived from an EMBL/GenBank/DDBJ whole genome shotgun (WGS) entry which is preliminary data.</text>
</comment>
<name>A0A813LIR5_POLGL</name>
<dbReference type="InterPro" id="IPR027417">
    <property type="entry name" value="P-loop_NTPase"/>
</dbReference>
<dbReference type="SUPFAM" id="SSF52540">
    <property type="entry name" value="P-loop containing nucleoside triphosphate hydrolases"/>
    <property type="match status" value="1"/>
</dbReference>
<keyword evidence="6" id="KW-0067">ATP-binding</keyword>
<keyword evidence="7" id="KW-0238">DNA-binding</keyword>
<dbReference type="PROSITE" id="PS51194">
    <property type="entry name" value="HELICASE_CTER"/>
    <property type="match status" value="1"/>
</dbReference>